<dbReference type="Pfam" id="PF00067">
    <property type="entry name" value="p450"/>
    <property type="match status" value="1"/>
</dbReference>
<evidence type="ECO:0000256" key="8">
    <source>
        <dbReference type="ARBA" id="ARBA00022989"/>
    </source>
</evidence>
<dbReference type="GO" id="GO:0016705">
    <property type="term" value="F:oxidoreductase activity, acting on paired donors, with incorporation or reduction of molecular oxygen"/>
    <property type="evidence" value="ECO:0007669"/>
    <property type="project" value="InterPro"/>
</dbReference>
<evidence type="ECO:0000256" key="6">
    <source>
        <dbReference type="ARBA" id="ARBA00022692"/>
    </source>
</evidence>
<dbReference type="PRINTS" id="PR00385">
    <property type="entry name" value="P450"/>
</dbReference>
<sequence>MINTPDLSHCMVDYLLKFDIAHVVILAFVGGLYHMWRRHAVKSLVPLPGPVSKSFIFGNSRDLYSAPNGLDYHHGLFRKYGNVFKVNMMAGEEQIYLSDTRALQHVLVKDTHIFDETPAMMSEFYYCFGPGLISVHGDTHKKQRKMIQPLFGTSHMRNLTPTFWKVAAQTRDVILAKVLEGSSGNGSVSACEGVSAVIDVWRWCSRVALEGVGVGALGYSFGALDDSVDSDYMIAARELPYTVYPLRKFMPICIWCMKNLPVWLQRFLAKITPVPRVQKVRRIVETLQRTSDALWEEKKRIILEDDLEKEAQLAAAGNDVLSVLMRANMSALENEKEYLPEEEVKGQINTLVSAAHDTVSSAIGRMLFALSQDAPRQERLRKELIEASGVSEDFTQINYHTVTTLPFLDACYRETLRLYAPASFQHRIAKKATVVPLREPITLANGEVIKELPINKDQTVFVGIETVNRDPEIWGPDAEQWIPERWIEGIPHSVNTASVPGAFSNTLTFLGGNRSCIGMKFSEIEIKTVLFALIRDFQFGPAPGKEEIKWRLSLVQTPALPGREHIDEPELPLKVTLMNANVRY</sequence>
<evidence type="ECO:0000256" key="11">
    <source>
        <dbReference type="ARBA" id="ARBA00023033"/>
    </source>
</evidence>
<comment type="subcellular location">
    <subcellularLocation>
        <location evidence="2">Membrane</location>
    </subcellularLocation>
</comment>
<feature type="binding site" description="axial binding residue" evidence="13">
    <location>
        <position position="516"/>
    </location>
    <ligand>
        <name>heme</name>
        <dbReference type="ChEBI" id="CHEBI:30413"/>
    </ligand>
    <ligandPart>
        <name>Fe</name>
        <dbReference type="ChEBI" id="CHEBI:18248"/>
    </ligandPart>
</feature>
<dbReference type="InterPro" id="IPR050121">
    <property type="entry name" value="Cytochrome_P450_monoxygenase"/>
</dbReference>
<dbReference type="GO" id="GO:0020037">
    <property type="term" value="F:heme binding"/>
    <property type="evidence" value="ECO:0007669"/>
    <property type="project" value="InterPro"/>
</dbReference>
<gene>
    <name evidence="15" type="ORF">K435DRAFT_734028</name>
</gene>
<evidence type="ECO:0000256" key="14">
    <source>
        <dbReference type="SAM" id="Phobius"/>
    </source>
</evidence>
<evidence type="ECO:0000256" key="3">
    <source>
        <dbReference type="ARBA" id="ARBA00004721"/>
    </source>
</evidence>
<feature type="transmembrane region" description="Helical" evidence="14">
    <location>
        <begin position="20"/>
        <end position="36"/>
    </location>
</feature>
<dbReference type="SUPFAM" id="SSF48264">
    <property type="entry name" value="Cytochrome P450"/>
    <property type="match status" value="1"/>
</dbReference>
<proteinExistence type="inferred from homology"/>
<comment type="similarity">
    <text evidence="4">Belongs to the cytochrome P450 family.</text>
</comment>
<keyword evidence="10 13" id="KW-0408">Iron</keyword>
<keyword evidence="12 14" id="KW-0472">Membrane</keyword>
<dbReference type="PANTHER" id="PTHR24305:SF166">
    <property type="entry name" value="CYTOCHROME P450 12A4, MITOCHONDRIAL-RELATED"/>
    <property type="match status" value="1"/>
</dbReference>
<evidence type="ECO:0000256" key="9">
    <source>
        <dbReference type="ARBA" id="ARBA00023002"/>
    </source>
</evidence>
<dbReference type="PRINTS" id="PR00463">
    <property type="entry name" value="EP450I"/>
</dbReference>
<dbReference type="Proteomes" id="UP000297245">
    <property type="component" value="Unassembled WGS sequence"/>
</dbReference>
<dbReference type="InterPro" id="IPR002401">
    <property type="entry name" value="Cyt_P450_E_grp-I"/>
</dbReference>
<reference evidence="15 16" key="1">
    <citation type="journal article" date="2019" name="Nat. Ecol. Evol.">
        <title>Megaphylogeny resolves global patterns of mushroom evolution.</title>
        <authorList>
            <person name="Varga T."/>
            <person name="Krizsan K."/>
            <person name="Foldi C."/>
            <person name="Dima B."/>
            <person name="Sanchez-Garcia M."/>
            <person name="Sanchez-Ramirez S."/>
            <person name="Szollosi G.J."/>
            <person name="Szarkandi J.G."/>
            <person name="Papp V."/>
            <person name="Albert L."/>
            <person name="Andreopoulos W."/>
            <person name="Angelini C."/>
            <person name="Antonin V."/>
            <person name="Barry K.W."/>
            <person name="Bougher N.L."/>
            <person name="Buchanan P."/>
            <person name="Buyck B."/>
            <person name="Bense V."/>
            <person name="Catcheside P."/>
            <person name="Chovatia M."/>
            <person name="Cooper J."/>
            <person name="Damon W."/>
            <person name="Desjardin D."/>
            <person name="Finy P."/>
            <person name="Geml J."/>
            <person name="Haridas S."/>
            <person name="Hughes K."/>
            <person name="Justo A."/>
            <person name="Karasinski D."/>
            <person name="Kautmanova I."/>
            <person name="Kiss B."/>
            <person name="Kocsube S."/>
            <person name="Kotiranta H."/>
            <person name="LaButti K.M."/>
            <person name="Lechner B.E."/>
            <person name="Liimatainen K."/>
            <person name="Lipzen A."/>
            <person name="Lukacs Z."/>
            <person name="Mihaltcheva S."/>
            <person name="Morgado L.N."/>
            <person name="Niskanen T."/>
            <person name="Noordeloos M.E."/>
            <person name="Ohm R.A."/>
            <person name="Ortiz-Santana B."/>
            <person name="Ovrebo C."/>
            <person name="Racz N."/>
            <person name="Riley R."/>
            <person name="Savchenko A."/>
            <person name="Shiryaev A."/>
            <person name="Soop K."/>
            <person name="Spirin V."/>
            <person name="Szebenyi C."/>
            <person name="Tomsovsky M."/>
            <person name="Tulloss R.E."/>
            <person name="Uehling J."/>
            <person name="Grigoriev I.V."/>
            <person name="Vagvolgyi C."/>
            <person name="Papp T."/>
            <person name="Martin F.M."/>
            <person name="Miettinen O."/>
            <person name="Hibbett D.S."/>
            <person name="Nagy L.G."/>
        </authorList>
    </citation>
    <scope>NUCLEOTIDE SEQUENCE [LARGE SCALE GENOMIC DNA]</scope>
    <source>
        <strain evidence="15 16">CBS 962.96</strain>
    </source>
</reference>
<evidence type="ECO:0000256" key="1">
    <source>
        <dbReference type="ARBA" id="ARBA00001971"/>
    </source>
</evidence>
<keyword evidence="7 13" id="KW-0479">Metal-binding</keyword>
<dbReference type="GO" id="GO:0005506">
    <property type="term" value="F:iron ion binding"/>
    <property type="evidence" value="ECO:0007669"/>
    <property type="project" value="InterPro"/>
</dbReference>
<dbReference type="GO" id="GO:0004497">
    <property type="term" value="F:monooxygenase activity"/>
    <property type="evidence" value="ECO:0007669"/>
    <property type="project" value="UniProtKB-KW"/>
</dbReference>
<name>A0A4S8L498_DENBC</name>
<keyword evidence="9" id="KW-0560">Oxidoreductase</keyword>
<organism evidence="15 16">
    <name type="scientific">Dendrothele bispora (strain CBS 962.96)</name>
    <dbReference type="NCBI Taxonomy" id="1314807"/>
    <lineage>
        <taxon>Eukaryota</taxon>
        <taxon>Fungi</taxon>
        <taxon>Dikarya</taxon>
        <taxon>Basidiomycota</taxon>
        <taxon>Agaricomycotina</taxon>
        <taxon>Agaricomycetes</taxon>
        <taxon>Agaricomycetidae</taxon>
        <taxon>Agaricales</taxon>
        <taxon>Agaricales incertae sedis</taxon>
        <taxon>Dendrothele</taxon>
    </lineage>
</organism>
<evidence type="ECO:0000313" key="15">
    <source>
        <dbReference type="EMBL" id="THU83367.1"/>
    </source>
</evidence>
<keyword evidence="5 13" id="KW-0349">Heme</keyword>
<keyword evidence="11" id="KW-0503">Monooxygenase</keyword>
<evidence type="ECO:0000256" key="10">
    <source>
        <dbReference type="ARBA" id="ARBA00023004"/>
    </source>
</evidence>
<accession>A0A4S8L498</accession>
<dbReference type="OrthoDB" id="10029320at2759"/>
<comment type="pathway">
    <text evidence="3">Secondary metabolite biosynthesis; terpenoid biosynthesis.</text>
</comment>
<keyword evidence="16" id="KW-1185">Reference proteome</keyword>
<evidence type="ECO:0000256" key="5">
    <source>
        <dbReference type="ARBA" id="ARBA00022617"/>
    </source>
</evidence>
<dbReference type="GO" id="GO:0016020">
    <property type="term" value="C:membrane"/>
    <property type="evidence" value="ECO:0007669"/>
    <property type="project" value="UniProtKB-SubCell"/>
</dbReference>
<protein>
    <submittedName>
        <fullName evidence="15">Cytochrome P450</fullName>
    </submittedName>
</protein>
<dbReference type="EMBL" id="ML179667">
    <property type="protein sequence ID" value="THU83367.1"/>
    <property type="molecule type" value="Genomic_DNA"/>
</dbReference>
<evidence type="ECO:0000256" key="4">
    <source>
        <dbReference type="ARBA" id="ARBA00010617"/>
    </source>
</evidence>
<keyword evidence="8 14" id="KW-1133">Transmembrane helix</keyword>
<evidence type="ECO:0000256" key="2">
    <source>
        <dbReference type="ARBA" id="ARBA00004370"/>
    </source>
</evidence>
<dbReference type="AlphaFoldDB" id="A0A4S8L498"/>
<dbReference type="Gene3D" id="1.10.630.10">
    <property type="entry name" value="Cytochrome P450"/>
    <property type="match status" value="1"/>
</dbReference>
<evidence type="ECO:0000313" key="16">
    <source>
        <dbReference type="Proteomes" id="UP000297245"/>
    </source>
</evidence>
<evidence type="ECO:0000256" key="12">
    <source>
        <dbReference type="ARBA" id="ARBA00023136"/>
    </source>
</evidence>
<keyword evidence="6 14" id="KW-0812">Transmembrane</keyword>
<dbReference type="InterPro" id="IPR001128">
    <property type="entry name" value="Cyt_P450"/>
</dbReference>
<dbReference type="PANTHER" id="PTHR24305">
    <property type="entry name" value="CYTOCHROME P450"/>
    <property type="match status" value="1"/>
</dbReference>
<comment type="cofactor">
    <cofactor evidence="1 13">
        <name>heme</name>
        <dbReference type="ChEBI" id="CHEBI:30413"/>
    </cofactor>
</comment>
<evidence type="ECO:0000256" key="7">
    <source>
        <dbReference type="ARBA" id="ARBA00022723"/>
    </source>
</evidence>
<evidence type="ECO:0000256" key="13">
    <source>
        <dbReference type="PIRSR" id="PIRSR602401-1"/>
    </source>
</evidence>
<dbReference type="InterPro" id="IPR036396">
    <property type="entry name" value="Cyt_P450_sf"/>
</dbReference>